<reference evidence="2" key="2">
    <citation type="submission" date="2020-09" db="EMBL/GenBank/DDBJ databases">
        <authorList>
            <person name="Sun Q."/>
            <person name="Zhou Y."/>
        </authorList>
    </citation>
    <scope>NUCLEOTIDE SEQUENCE</scope>
    <source>
        <strain evidence="2">CGMCC 4.7368</strain>
    </source>
</reference>
<feature type="compositionally biased region" description="Low complexity" evidence="1">
    <location>
        <begin position="13"/>
        <end position="23"/>
    </location>
</feature>
<protein>
    <submittedName>
        <fullName evidence="2">Uncharacterized protein</fullName>
    </submittedName>
</protein>
<keyword evidence="3" id="KW-1185">Reference proteome</keyword>
<proteinExistence type="predicted"/>
<organism evidence="2 3">
    <name type="scientific">Nonomuraea cavernae</name>
    <dbReference type="NCBI Taxonomy" id="2045107"/>
    <lineage>
        <taxon>Bacteria</taxon>
        <taxon>Bacillati</taxon>
        <taxon>Actinomycetota</taxon>
        <taxon>Actinomycetes</taxon>
        <taxon>Streptosporangiales</taxon>
        <taxon>Streptosporangiaceae</taxon>
        <taxon>Nonomuraea</taxon>
    </lineage>
</organism>
<dbReference type="EMBL" id="BMNH01000018">
    <property type="protein sequence ID" value="GGO75858.1"/>
    <property type="molecule type" value="Genomic_DNA"/>
</dbReference>
<accession>A0A917Z734</accession>
<dbReference type="Proteomes" id="UP000646523">
    <property type="component" value="Unassembled WGS sequence"/>
</dbReference>
<evidence type="ECO:0000256" key="1">
    <source>
        <dbReference type="SAM" id="MobiDB-lite"/>
    </source>
</evidence>
<feature type="compositionally biased region" description="Gly residues" evidence="1">
    <location>
        <begin position="1"/>
        <end position="12"/>
    </location>
</feature>
<name>A0A917Z734_9ACTN</name>
<evidence type="ECO:0000313" key="3">
    <source>
        <dbReference type="Proteomes" id="UP000646523"/>
    </source>
</evidence>
<feature type="region of interest" description="Disordered" evidence="1">
    <location>
        <begin position="1"/>
        <end position="95"/>
    </location>
</feature>
<gene>
    <name evidence="2" type="ORF">GCM10012289_51880</name>
</gene>
<sequence>MRLGGSGSGSGSASGRSCSVSPGRTPRGSVWSPQKVCSGNGQLAPVLAGPELSPGASGRAGGVTGGECLVSDTTESLSFARGRGNATTATPDENP</sequence>
<feature type="compositionally biased region" description="Polar residues" evidence="1">
    <location>
        <begin position="85"/>
        <end position="95"/>
    </location>
</feature>
<dbReference type="AlphaFoldDB" id="A0A917Z734"/>
<evidence type="ECO:0000313" key="2">
    <source>
        <dbReference type="EMBL" id="GGO75858.1"/>
    </source>
</evidence>
<feature type="compositionally biased region" description="Polar residues" evidence="1">
    <location>
        <begin position="31"/>
        <end position="41"/>
    </location>
</feature>
<reference evidence="2" key="1">
    <citation type="journal article" date="2014" name="Int. J. Syst. Evol. Microbiol.">
        <title>Complete genome sequence of Corynebacterium casei LMG S-19264T (=DSM 44701T), isolated from a smear-ripened cheese.</title>
        <authorList>
            <consortium name="US DOE Joint Genome Institute (JGI-PGF)"/>
            <person name="Walter F."/>
            <person name="Albersmeier A."/>
            <person name="Kalinowski J."/>
            <person name="Ruckert C."/>
        </authorList>
    </citation>
    <scope>NUCLEOTIDE SEQUENCE</scope>
    <source>
        <strain evidence="2">CGMCC 4.7368</strain>
    </source>
</reference>
<comment type="caution">
    <text evidence="2">The sequence shown here is derived from an EMBL/GenBank/DDBJ whole genome shotgun (WGS) entry which is preliminary data.</text>
</comment>